<keyword evidence="1" id="KW-0812">Transmembrane</keyword>
<keyword evidence="1" id="KW-0472">Membrane</keyword>
<name>A0AAE0XH14_9PEZI</name>
<organism evidence="2 3">
    <name type="scientific">Podospora appendiculata</name>
    <dbReference type="NCBI Taxonomy" id="314037"/>
    <lineage>
        <taxon>Eukaryota</taxon>
        <taxon>Fungi</taxon>
        <taxon>Dikarya</taxon>
        <taxon>Ascomycota</taxon>
        <taxon>Pezizomycotina</taxon>
        <taxon>Sordariomycetes</taxon>
        <taxon>Sordariomycetidae</taxon>
        <taxon>Sordariales</taxon>
        <taxon>Podosporaceae</taxon>
        <taxon>Podospora</taxon>
    </lineage>
</organism>
<sequence>MATLQTLPFEILCLTIIPLLSPIALIALSQTSRAFREFINPTRHDFLNRLLALELLPATGGIVPLFRPIDNLVAPPFSDPAWRTTRYACAGCLKLRPHMLFDNHAILRTGLRKPPPGSREAERMRFTDWEVDAATATRKRVQRLARTAKGLKCPPAWRRDLSPNGISPPGAFVPGDDGAPGYFAQPPAPDTCGITRHKRLCNECRYLRGDWARPGSNYGSAEVPIVKSRRPLPYRDLRERYIPGLFRAPPLMKQPRLFRVWNWARTEVLSGLDTVRCPGCEAWQELGAFRFKVPLRLWSPEMLRTLRCNHCVARESGRDDLEMLLTGAVLELMQTLVREVAERLVFGWRFIKKDFDSGGQLEKYTDAREKILGGLEWEGTVIGGDTSADLKTLDMKDLSLRHEHLRQFLENDVPADVRGEVIQSWVQIWFEDYGLNEICYRVMQIDIIRVQLDPQFVVDYMLDRNPYRLY</sequence>
<feature type="transmembrane region" description="Helical" evidence="1">
    <location>
        <begin position="6"/>
        <end position="28"/>
    </location>
</feature>
<dbReference type="CDD" id="cd09917">
    <property type="entry name" value="F-box_SF"/>
    <property type="match status" value="1"/>
</dbReference>
<reference evidence="2" key="1">
    <citation type="journal article" date="2023" name="Mol. Phylogenet. Evol.">
        <title>Genome-scale phylogeny and comparative genomics of the fungal order Sordariales.</title>
        <authorList>
            <person name="Hensen N."/>
            <person name="Bonometti L."/>
            <person name="Westerberg I."/>
            <person name="Brannstrom I.O."/>
            <person name="Guillou S."/>
            <person name="Cros-Aarteil S."/>
            <person name="Calhoun S."/>
            <person name="Haridas S."/>
            <person name="Kuo A."/>
            <person name="Mondo S."/>
            <person name="Pangilinan J."/>
            <person name="Riley R."/>
            <person name="LaButti K."/>
            <person name="Andreopoulos B."/>
            <person name="Lipzen A."/>
            <person name="Chen C."/>
            <person name="Yan M."/>
            <person name="Daum C."/>
            <person name="Ng V."/>
            <person name="Clum A."/>
            <person name="Steindorff A."/>
            <person name="Ohm R.A."/>
            <person name="Martin F."/>
            <person name="Silar P."/>
            <person name="Natvig D.O."/>
            <person name="Lalanne C."/>
            <person name="Gautier V."/>
            <person name="Ament-Velasquez S.L."/>
            <person name="Kruys A."/>
            <person name="Hutchinson M.I."/>
            <person name="Powell A.J."/>
            <person name="Barry K."/>
            <person name="Miller A.N."/>
            <person name="Grigoriev I.V."/>
            <person name="Debuchy R."/>
            <person name="Gladieux P."/>
            <person name="Hiltunen Thoren M."/>
            <person name="Johannesson H."/>
        </authorList>
    </citation>
    <scope>NUCLEOTIDE SEQUENCE</scope>
    <source>
        <strain evidence="2">CBS 314.62</strain>
    </source>
</reference>
<keyword evidence="3" id="KW-1185">Reference proteome</keyword>
<dbReference type="Proteomes" id="UP001270362">
    <property type="component" value="Unassembled WGS sequence"/>
</dbReference>
<gene>
    <name evidence="2" type="ORF">B0T22DRAFT_367695</name>
</gene>
<reference evidence="2" key="2">
    <citation type="submission" date="2023-06" db="EMBL/GenBank/DDBJ databases">
        <authorList>
            <consortium name="Lawrence Berkeley National Laboratory"/>
            <person name="Haridas S."/>
            <person name="Hensen N."/>
            <person name="Bonometti L."/>
            <person name="Westerberg I."/>
            <person name="Brannstrom I.O."/>
            <person name="Guillou S."/>
            <person name="Cros-Aarteil S."/>
            <person name="Calhoun S."/>
            <person name="Kuo A."/>
            <person name="Mondo S."/>
            <person name="Pangilinan J."/>
            <person name="Riley R."/>
            <person name="Labutti K."/>
            <person name="Andreopoulos B."/>
            <person name="Lipzen A."/>
            <person name="Chen C."/>
            <person name="Yanf M."/>
            <person name="Daum C."/>
            <person name="Ng V."/>
            <person name="Clum A."/>
            <person name="Steindorff A."/>
            <person name="Ohm R."/>
            <person name="Martin F."/>
            <person name="Silar P."/>
            <person name="Natvig D."/>
            <person name="Lalanne C."/>
            <person name="Gautier V."/>
            <person name="Ament-Velasquez S.L."/>
            <person name="Kruys A."/>
            <person name="Hutchinson M.I."/>
            <person name="Powell A.J."/>
            <person name="Barry K."/>
            <person name="Miller A.N."/>
            <person name="Grigoriev I.V."/>
            <person name="Debuchy R."/>
            <person name="Gladieux P."/>
            <person name="Thoren M.H."/>
            <person name="Johannesson H."/>
        </authorList>
    </citation>
    <scope>NUCLEOTIDE SEQUENCE</scope>
    <source>
        <strain evidence="2">CBS 314.62</strain>
    </source>
</reference>
<accession>A0AAE0XH14</accession>
<evidence type="ECO:0008006" key="4">
    <source>
        <dbReference type="Google" id="ProtNLM"/>
    </source>
</evidence>
<keyword evidence="1" id="KW-1133">Transmembrane helix</keyword>
<protein>
    <recommendedName>
        <fullName evidence="4">F-box domain-containing protein</fullName>
    </recommendedName>
</protein>
<dbReference type="AlphaFoldDB" id="A0AAE0XH14"/>
<proteinExistence type="predicted"/>
<comment type="caution">
    <text evidence="2">The sequence shown here is derived from an EMBL/GenBank/DDBJ whole genome shotgun (WGS) entry which is preliminary data.</text>
</comment>
<evidence type="ECO:0000313" key="2">
    <source>
        <dbReference type="EMBL" id="KAK3693096.1"/>
    </source>
</evidence>
<evidence type="ECO:0000256" key="1">
    <source>
        <dbReference type="SAM" id="Phobius"/>
    </source>
</evidence>
<evidence type="ECO:0000313" key="3">
    <source>
        <dbReference type="Proteomes" id="UP001270362"/>
    </source>
</evidence>
<dbReference type="EMBL" id="JAULSO010000001">
    <property type="protein sequence ID" value="KAK3693096.1"/>
    <property type="molecule type" value="Genomic_DNA"/>
</dbReference>